<dbReference type="InterPro" id="IPR013785">
    <property type="entry name" value="Aldolase_TIM"/>
</dbReference>
<feature type="active site" description="Proton donor" evidence="1">
    <location>
        <position position="83"/>
    </location>
</feature>
<dbReference type="PATRIC" id="fig|38300.4.peg.538"/>
<dbReference type="AlphaFoldDB" id="A0A0M4D6Q5"/>
<dbReference type="GO" id="GO:0008270">
    <property type="term" value="F:zinc ion binding"/>
    <property type="evidence" value="ECO:0007669"/>
    <property type="project" value="InterPro"/>
</dbReference>
<dbReference type="GO" id="GO:0005975">
    <property type="term" value="P:carbohydrate metabolic process"/>
    <property type="evidence" value="ECO:0007669"/>
    <property type="project" value="InterPro"/>
</dbReference>
<dbReference type="KEGG" id="spri:SPRI_0508"/>
<dbReference type="PANTHER" id="PTHR30304:SF0">
    <property type="entry name" value="D-TAGATOSE-1,6-BISPHOSPHATE ALDOLASE SUBUNIT GATY-RELATED"/>
    <property type="match status" value="1"/>
</dbReference>
<feature type="binding site" evidence="2">
    <location>
        <position position="84"/>
    </location>
    <ligand>
        <name>Zn(2+)</name>
        <dbReference type="ChEBI" id="CHEBI:29105"/>
        <label>1</label>
        <note>catalytic</note>
    </ligand>
</feature>
<feature type="binding site" evidence="2">
    <location>
        <position position="177"/>
    </location>
    <ligand>
        <name>Zn(2+)</name>
        <dbReference type="ChEBI" id="CHEBI:29105"/>
        <label>1</label>
        <note>catalytic</note>
    </ligand>
</feature>
<evidence type="ECO:0000313" key="4">
    <source>
        <dbReference type="Proteomes" id="UP000060513"/>
    </source>
</evidence>
<feature type="binding site" evidence="2">
    <location>
        <position position="135"/>
    </location>
    <ligand>
        <name>Zn(2+)</name>
        <dbReference type="ChEBI" id="CHEBI:29105"/>
        <label>2</label>
    </ligand>
</feature>
<dbReference type="OMA" id="TCYSAIR"/>
<dbReference type="InterPro" id="IPR050246">
    <property type="entry name" value="Class_II_FBP_aldolase"/>
</dbReference>
<dbReference type="SUPFAM" id="SSF51569">
    <property type="entry name" value="Aldolase"/>
    <property type="match status" value="1"/>
</dbReference>
<dbReference type="InterPro" id="IPR000771">
    <property type="entry name" value="FBA_II"/>
</dbReference>
<keyword evidence="2" id="KW-0862">Zinc</keyword>
<accession>A0A0M4D6Q5</accession>
<proteinExistence type="predicted"/>
<dbReference type="NCBIfam" id="TIGR00167">
    <property type="entry name" value="cbbA"/>
    <property type="match status" value="1"/>
</dbReference>
<dbReference type="PANTHER" id="PTHR30304">
    <property type="entry name" value="D-TAGATOSE-1,6-BISPHOSPHATE ALDOLASE"/>
    <property type="match status" value="1"/>
</dbReference>
<dbReference type="PIRSF" id="PIRSF001359">
    <property type="entry name" value="F_bP_aldolase_II"/>
    <property type="match status" value="1"/>
</dbReference>
<evidence type="ECO:0000256" key="2">
    <source>
        <dbReference type="PIRSR" id="PIRSR001359-3"/>
    </source>
</evidence>
<reference evidence="3 4" key="1">
    <citation type="submission" date="2015-08" db="EMBL/GenBank/DDBJ databases">
        <title>Genome sequence of the pristinamycin over-producing bacterium Streptomyces pristinaespiralis HCCB10218.</title>
        <authorList>
            <person name="Tian J."/>
            <person name="Yang J."/>
            <person name="Li L."/>
            <person name="Ruan L."/>
            <person name="Wei W."/>
            <person name="Zheng G."/>
            <person name="Wei Z."/>
            <person name="Yang S."/>
            <person name="Ge M."/>
            <person name="Jiang W."/>
            <person name="Lu Y."/>
        </authorList>
    </citation>
    <scope>NUCLEOTIDE SEQUENCE [LARGE SCALE GENOMIC DNA]</scope>
    <source>
        <strain evidence="3 4">HCCB 10218</strain>
    </source>
</reference>
<name>A0A0M4D6Q5_STRPR</name>
<sequence>MPLTPTEDIVRSAVRGGVGVGAFNVVQLEHAEAIVAGAEAAGRPVILQISENTARYHGALEPIALATLAVARASSAPVAVHLDHAESPGLVHQAVELGFTSVMFDASKLPYDENVAATAEITAHCHARNVWVEAELGEVGGKDGAHAPGVRTDPAEARAFVAATAVDALAVAVGSSHAMLTRDAVLDFALITLLRDSVSVPLVLHGSSGVGDEGLTRAIAAGMTKVNVSTHLNKAFTRAARAYLDAHPETADPRKYLGPARDAVATAVAGLLAVLHGQRASGHAKTAAAVTAVGSRPSR</sequence>
<dbReference type="STRING" id="38300.SPRI_0508"/>
<organism evidence="3">
    <name type="scientific">Streptomyces pristinaespiralis</name>
    <dbReference type="NCBI Taxonomy" id="38300"/>
    <lineage>
        <taxon>Bacteria</taxon>
        <taxon>Bacillati</taxon>
        <taxon>Actinomycetota</taxon>
        <taxon>Actinomycetes</taxon>
        <taxon>Kitasatosporales</taxon>
        <taxon>Streptomycetaceae</taxon>
        <taxon>Streptomyces</taxon>
    </lineage>
</organism>
<feature type="binding site" evidence="2">
    <location>
        <position position="105"/>
    </location>
    <ligand>
        <name>Zn(2+)</name>
        <dbReference type="ChEBI" id="CHEBI:29105"/>
        <label>2</label>
    </ligand>
</feature>
<feature type="binding site" evidence="2">
    <location>
        <position position="205"/>
    </location>
    <ligand>
        <name>Zn(2+)</name>
        <dbReference type="ChEBI" id="CHEBI:29105"/>
        <label>1</label>
        <note>catalytic</note>
    </ligand>
</feature>
<keyword evidence="2" id="KW-0479">Metal-binding</keyword>
<dbReference type="GO" id="GO:0016832">
    <property type="term" value="F:aldehyde-lyase activity"/>
    <property type="evidence" value="ECO:0007669"/>
    <property type="project" value="InterPro"/>
</dbReference>
<dbReference type="Proteomes" id="UP000060513">
    <property type="component" value="Chromosome"/>
</dbReference>
<gene>
    <name evidence="3" type="ORF">SPRI_0508</name>
</gene>
<dbReference type="GeneID" id="97238408"/>
<evidence type="ECO:0000256" key="1">
    <source>
        <dbReference type="PIRSR" id="PIRSR001359-1"/>
    </source>
</evidence>
<dbReference type="Pfam" id="PF01116">
    <property type="entry name" value="F_bP_aldolase"/>
    <property type="match status" value="1"/>
</dbReference>
<dbReference type="Gene3D" id="3.20.20.70">
    <property type="entry name" value="Aldolase class I"/>
    <property type="match status" value="1"/>
</dbReference>
<protein>
    <submittedName>
        <fullName evidence="3">Tagatose-bisphosphate aldolase</fullName>
    </submittedName>
</protein>
<evidence type="ECO:0000313" key="3">
    <source>
        <dbReference type="EMBL" id="ALC18814.1"/>
    </source>
</evidence>
<comment type="cofactor">
    <cofactor evidence="2">
        <name>Zn(2+)</name>
        <dbReference type="ChEBI" id="CHEBI:29105"/>
    </cofactor>
    <text evidence="2">Binds 2 Zn(2+) ions per subunit. One is catalytic and the other provides a structural contribution.</text>
</comment>
<dbReference type="CDD" id="cd00947">
    <property type="entry name" value="TBP_aldolase_IIB"/>
    <property type="match status" value="1"/>
</dbReference>
<dbReference type="OrthoDB" id="9803995at2"/>
<dbReference type="EMBL" id="CP011340">
    <property type="protein sequence ID" value="ALC18814.1"/>
    <property type="molecule type" value="Genomic_DNA"/>
</dbReference>
<dbReference type="RefSeq" id="WP_005307863.1">
    <property type="nucleotide sequence ID" value="NZ_CP011340.1"/>
</dbReference>